<organism evidence="3 4">
    <name type="scientific">Palleronia aestuarii</name>
    <dbReference type="NCBI Taxonomy" id="568105"/>
    <lineage>
        <taxon>Bacteria</taxon>
        <taxon>Pseudomonadati</taxon>
        <taxon>Pseudomonadota</taxon>
        <taxon>Alphaproteobacteria</taxon>
        <taxon>Rhodobacterales</taxon>
        <taxon>Roseobacteraceae</taxon>
        <taxon>Palleronia</taxon>
    </lineage>
</organism>
<gene>
    <name evidence="3" type="ORF">LX81_01779</name>
</gene>
<dbReference type="SMART" id="SM00822">
    <property type="entry name" value="PKS_KR"/>
    <property type="match status" value="1"/>
</dbReference>
<keyword evidence="4" id="KW-1185">Reference proteome</keyword>
<reference evidence="3 4" key="1">
    <citation type="submission" date="2018-06" db="EMBL/GenBank/DDBJ databases">
        <title>Genomic Encyclopedia of Archaeal and Bacterial Type Strains, Phase II (KMG-II): from individual species to whole genera.</title>
        <authorList>
            <person name="Goeker M."/>
        </authorList>
    </citation>
    <scope>NUCLEOTIDE SEQUENCE [LARGE SCALE GENOMIC DNA]</scope>
    <source>
        <strain evidence="3 4">DSM 22009</strain>
    </source>
</reference>
<dbReference type="AlphaFoldDB" id="A0A2W7NG43"/>
<evidence type="ECO:0000313" key="3">
    <source>
        <dbReference type="EMBL" id="PZX17147.1"/>
    </source>
</evidence>
<dbReference type="EMBL" id="QKZL01000005">
    <property type="protein sequence ID" value="PZX17147.1"/>
    <property type="molecule type" value="Genomic_DNA"/>
</dbReference>
<dbReference type="Pfam" id="PF13561">
    <property type="entry name" value="adh_short_C2"/>
    <property type="match status" value="1"/>
</dbReference>
<dbReference type="InterPro" id="IPR036291">
    <property type="entry name" value="NAD(P)-bd_dom_sf"/>
</dbReference>
<dbReference type="PRINTS" id="PR00081">
    <property type="entry name" value="GDHRDH"/>
</dbReference>
<dbReference type="InterPro" id="IPR057326">
    <property type="entry name" value="KR_dom"/>
</dbReference>
<name>A0A2W7NG43_9RHOB</name>
<dbReference type="Gene3D" id="3.40.50.720">
    <property type="entry name" value="NAD(P)-binding Rossmann-like Domain"/>
    <property type="match status" value="1"/>
</dbReference>
<evidence type="ECO:0000313" key="4">
    <source>
        <dbReference type="Proteomes" id="UP000248916"/>
    </source>
</evidence>
<dbReference type="InterPro" id="IPR050259">
    <property type="entry name" value="SDR"/>
</dbReference>
<protein>
    <submittedName>
        <fullName evidence="3">Short-subunit dehydrogenase</fullName>
    </submittedName>
</protein>
<feature type="domain" description="Ketoreductase" evidence="2">
    <location>
        <begin position="6"/>
        <end position="189"/>
    </location>
</feature>
<dbReference type="InterPro" id="IPR002347">
    <property type="entry name" value="SDR_fam"/>
</dbReference>
<dbReference type="PANTHER" id="PTHR42879">
    <property type="entry name" value="3-OXOACYL-(ACYL-CARRIER-PROTEIN) REDUCTASE"/>
    <property type="match status" value="1"/>
</dbReference>
<dbReference type="RefSeq" id="WP_111536917.1">
    <property type="nucleotide sequence ID" value="NZ_QKZL01000005.1"/>
</dbReference>
<evidence type="ECO:0000256" key="1">
    <source>
        <dbReference type="ARBA" id="ARBA00006484"/>
    </source>
</evidence>
<evidence type="ECO:0000259" key="2">
    <source>
        <dbReference type="SMART" id="SM00822"/>
    </source>
</evidence>
<proteinExistence type="inferred from homology"/>
<dbReference type="OrthoDB" id="8112199at2"/>
<comment type="caution">
    <text evidence="3">The sequence shown here is derived from an EMBL/GenBank/DDBJ whole genome shotgun (WGS) entry which is preliminary data.</text>
</comment>
<dbReference type="SUPFAM" id="SSF51735">
    <property type="entry name" value="NAD(P)-binding Rossmann-fold domains"/>
    <property type="match status" value="1"/>
</dbReference>
<dbReference type="Proteomes" id="UP000248916">
    <property type="component" value="Unassembled WGS sequence"/>
</dbReference>
<accession>A0A2W7NG43</accession>
<dbReference type="PRINTS" id="PR00080">
    <property type="entry name" value="SDRFAMILY"/>
</dbReference>
<sequence length="253" mass="25723">MDGSRKVILITGASSGIGAATARRIAAPDVALMLHARRNRDGLEEVAETARRAGAKVGLHLGDLGAAETAGALVAAARAEFDRVDGIVSNAGQARRGTVAELSPEELAADFASMPLAFLRLVRAALPDLRAAGSGRVVVVSSFVAHRYGVRDMTFPATAAAKAALEALAKSLAAELAPSGVTVNCVVPGFTRKDPGGHGATSRGAMEDAADAIPAGRIARPEDIAGAIAYLMSDDAAHVTGELLHVDGGLMLC</sequence>
<dbReference type="PANTHER" id="PTHR42879:SF6">
    <property type="entry name" value="NADPH-DEPENDENT REDUCTASE BACG"/>
    <property type="match status" value="1"/>
</dbReference>
<comment type="similarity">
    <text evidence="1">Belongs to the short-chain dehydrogenases/reductases (SDR) family.</text>
</comment>